<comment type="caution">
    <text evidence="2">The sequence shown here is derived from an EMBL/GenBank/DDBJ whole genome shotgun (WGS) entry which is preliminary data.</text>
</comment>
<gene>
    <name evidence="2" type="ORF">L288_18220</name>
</gene>
<dbReference type="InterPro" id="IPR000182">
    <property type="entry name" value="GNAT_dom"/>
</dbReference>
<dbReference type="Pfam" id="PF00583">
    <property type="entry name" value="Acetyltransf_1"/>
    <property type="match status" value="1"/>
</dbReference>
<evidence type="ECO:0000259" key="1">
    <source>
        <dbReference type="PROSITE" id="PS51186"/>
    </source>
</evidence>
<dbReference type="PROSITE" id="PS51186">
    <property type="entry name" value="GNAT"/>
    <property type="match status" value="1"/>
</dbReference>
<dbReference type="Proteomes" id="UP000015525">
    <property type="component" value="Unassembled WGS sequence"/>
</dbReference>
<sequence length="115" mass="12585">MLGYLLAHGWRRQSPPPLGSVIADPIPSEVLFIHDLAVSPAKRGLKVGQQIIAHAFDLAAEDRLYSAELVAVEVAAEYWRQLGFAEGAASGELLEKLATYGTLARWMTRDISPTR</sequence>
<dbReference type="PATRIC" id="fig|1329909.3.peg.3507"/>
<feature type="domain" description="N-acetyltransferase" evidence="1">
    <location>
        <begin position="1"/>
        <end position="112"/>
    </location>
</feature>
<proteinExistence type="predicted"/>
<dbReference type="GO" id="GO:0016747">
    <property type="term" value="F:acyltransferase activity, transferring groups other than amino-acyl groups"/>
    <property type="evidence" value="ECO:0007669"/>
    <property type="project" value="InterPro"/>
</dbReference>
<keyword evidence="3" id="KW-1185">Reference proteome</keyword>
<organism evidence="2 3">
    <name type="scientific">Sphingobium quisquiliarum P25</name>
    <dbReference type="NCBI Taxonomy" id="1329909"/>
    <lineage>
        <taxon>Bacteria</taxon>
        <taxon>Pseudomonadati</taxon>
        <taxon>Pseudomonadota</taxon>
        <taxon>Alphaproteobacteria</taxon>
        <taxon>Sphingomonadales</taxon>
        <taxon>Sphingomonadaceae</taxon>
        <taxon>Sphingobium</taxon>
    </lineage>
</organism>
<accession>T0G9J3</accession>
<reference evidence="2 3" key="1">
    <citation type="journal article" date="2013" name="Genome Announc.">
        <title>Draft Genome Sequence of Sphingobium quisquiliarum Strain P25T, a Novel Hexachlorocyclohexane (HCH)-Degrading Bacterium Isolated from an HCH Dumpsite.</title>
        <authorList>
            <person name="Kumar Singh A."/>
            <person name="Sangwan N."/>
            <person name="Sharma A."/>
            <person name="Gupta V."/>
            <person name="Khurana J.P."/>
            <person name="Lal R."/>
        </authorList>
    </citation>
    <scope>NUCLEOTIDE SEQUENCE [LARGE SCALE GENOMIC DNA]</scope>
    <source>
        <strain evidence="2 3">P25</strain>
    </source>
</reference>
<dbReference type="Gene3D" id="3.40.630.30">
    <property type="match status" value="1"/>
</dbReference>
<dbReference type="CDD" id="cd04301">
    <property type="entry name" value="NAT_SF"/>
    <property type="match status" value="1"/>
</dbReference>
<name>T0G9J3_9SPHN</name>
<dbReference type="SUPFAM" id="SSF55729">
    <property type="entry name" value="Acyl-CoA N-acyltransferases (Nat)"/>
    <property type="match status" value="1"/>
</dbReference>
<dbReference type="AlphaFoldDB" id="T0G9J3"/>
<protein>
    <recommendedName>
        <fullName evidence="1">N-acetyltransferase domain-containing protein</fullName>
    </recommendedName>
</protein>
<dbReference type="EMBL" id="ATHO01000158">
    <property type="protein sequence ID" value="EQB00416.1"/>
    <property type="molecule type" value="Genomic_DNA"/>
</dbReference>
<evidence type="ECO:0000313" key="2">
    <source>
        <dbReference type="EMBL" id="EQB00416.1"/>
    </source>
</evidence>
<evidence type="ECO:0000313" key="3">
    <source>
        <dbReference type="Proteomes" id="UP000015525"/>
    </source>
</evidence>
<dbReference type="InterPro" id="IPR016181">
    <property type="entry name" value="Acyl_CoA_acyltransferase"/>
</dbReference>